<dbReference type="Pfam" id="PF02617">
    <property type="entry name" value="ClpS"/>
    <property type="match status" value="1"/>
</dbReference>
<keyword evidence="4" id="KW-0378">Hydrolase</keyword>
<evidence type="ECO:0000313" key="4">
    <source>
        <dbReference type="EMBL" id="MBL6902728.1"/>
    </source>
</evidence>
<dbReference type="Proteomes" id="UP000705230">
    <property type="component" value="Unassembled WGS sequence"/>
</dbReference>
<comment type="similarity">
    <text evidence="1">Belongs to the ClpS family.</text>
</comment>
<dbReference type="InterPro" id="IPR003769">
    <property type="entry name" value="ClpS_core"/>
</dbReference>
<evidence type="ECO:0000313" key="5">
    <source>
        <dbReference type="Proteomes" id="UP000705230"/>
    </source>
</evidence>
<dbReference type="PANTHER" id="PTHR33473">
    <property type="entry name" value="ATP-DEPENDENT CLP PROTEASE ADAPTER PROTEIN CLPS1, CHLOROPLASTIC"/>
    <property type="match status" value="1"/>
</dbReference>
<protein>
    <recommendedName>
        <fullName evidence="1">ATP-dependent Clp protease adapter protein ClpS</fullName>
    </recommendedName>
</protein>
<evidence type="ECO:0000259" key="3">
    <source>
        <dbReference type="Pfam" id="PF02617"/>
    </source>
</evidence>
<sequence length="113" mass="12950">MIKLNLPEENDIDRSSGTAVLEQEPQIKEPPMYQVLLLNDDYTPMEFVVYILQHIFNHDHEKATQIMIAVHSRGKGVCGIFPKEIAEMKSHEIITMAQAHEHPLMSEIEPLTD</sequence>
<name>A0A937M1N4_9GAMM</name>
<dbReference type="InterPro" id="IPR014719">
    <property type="entry name" value="Ribosomal_bL12_C/ClpS-like"/>
</dbReference>
<dbReference type="GO" id="GO:0030163">
    <property type="term" value="P:protein catabolic process"/>
    <property type="evidence" value="ECO:0007669"/>
    <property type="project" value="InterPro"/>
</dbReference>
<dbReference type="AlphaFoldDB" id="A0A937M1N4"/>
<dbReference type="NCBIfam" id="NF000672">
    <property type="entry name" value="PRK00033.1-5"/>
    <property type="match status" value="1"/>
</dbReference>
<evidence type="ECO:0000256" key="1">
    <source>
        <dbReference type="HAMAP-Rule" id="MF_00302"/>
    </source>
</evidence>
<keyword evidence="4" id="KW-0645">Protease</keyword>
<proteinExistence type="inferred from homology"/>
<feature type="region of interest" description="Disordered" evidence="2">
    <location>
        <begin position="1"/>
        <end position="23"/>
    </location>
</feature>
<comment type="caution">
    <text evidence="4">The sequence shown here is derived from an EMBL/GenBank/DDBJ whole genome shotgun (WGS) entry which is preliminary data.</text>
</comment>
<accession>A0A937M1N4</accession>
<comment type="function">
    <text evidence="1">Involved in the modulation of the specificity of the ClpAP-mediated ATP-dependent protein degradation.</text>
</comment>
<evidence type="ECO:0000256" key="2">
    <source>
        <dbReference type="SAM" id="MobiDB-lite"/>
    </source>
</evidence>
<dbReference type="GO" id="GO:0006508">
    <property type="term" value="P:proteolysis"/>
    <property type="evidence" value="ECO:0007669"/>
    <property type="project" value="UniProtKB-UniRule"/>
</dbReference>
<dbReference type="HAMAP" id="MF_00302">
    <property type="entry name" value="ClpS"/>
    <property type="match status" value="1"/>
</dbReference>
<comment type="subunit">
    <text evidence="1">Binds to the N-terminal domain of the chaperone ClpA.</text>
</comment>
<dbReference type="SUPFAM" id="SSF54736">
    <property type="entry name" value="ClpS-like"/>
    <property type="match status" value="1"/>
</dbReference>
<gene>
    <name evidence="1 4" type="primary">clpS</name>
    <name evidence="4" type="ORF">ISR29_00820</name>
</gene>
<dbReference type="Gene3D" id="3.30.1390.10">
    <property type="match status" value="1"/>
</dbReference>
<dbReference type="EMBL" id="JADHSG010000001">
    <property type="protein sequence ID" value="MBL6902728.1"/>
    <property type="molecule type" value="Genomic_DNA"/>
</dbReference>
<organism evidence="4 5">
    <name type="scientific">SAR86 cluster bacterium</name>
    <dbReference type="NCBI Taxonomy" id="2030880"/>
    <lineage>
        <taxon>Bacteria</taxon>
        <taxon>Pseudomonadati</taxon>
        <taxon>Pseudomonadota</taxon>
        <taxon>Gammaproteobacteria</taxon>
        <taxon>SAR86 cluster</taxon>
    </lineage>
</organism>
<dbReference type="PANTHER" id="PTHR33473:SF19">
    <property type="entry name" value="ATP-DEPENDENT CLP PROTEASE ADAPTER PROTEIN CLPS"/>
    <property type="match status" value="1"/>
</dbReference>
<feature type="domain" description="Adaptor protein ClpS core" evidence="3">
    <location>
        <begin position="28"/>
        <end position="106"/>
    </location>
</feature>
<dbReference type="InterPro" id="IPR022935">
    <property type="entry name" value="ClpS"/>
</dbReference>
<reference evidence="4" key="1">
    <citation type="submission" date="2020-10" db="EMBL/GenBank/DDBJ databases">
        <title>Microbiome of the Black Sea water column analyzed by genome centric metagenomics.</title>
        <authorList>
            <person name="Cabello-Yeves P.J."/>
            <person name="Callieri C."/>
            <person name="Picazo A."/>
            <person name="Mehrshad M."/>
            <person name="Haro-Moreno J.M."/>
            <person name="Roda-Garcia J."/>
            <person name="Dzembekova N."/>
            <person name="Slabakova V."/>
            <person name="Slabakova N."/>
            <person name="Moncheva S."/>
            <person name="Rodriguez-Valera F."/>
        </authorList>
    </citation>
    <scope>NUCLEOTIDE SEQUENCE</scope>
    <source>
        <strain evidence="4">BS30m-G43</strain>
    </source>
</reference>
<dbReference type="GO" id="GO:0008233">
    <property type="term" value="F:peptidase activity"/>
    <property type="evidence" value="ECO:0007669"/>
    <property type="project" value="UniProtKB-KW"/>
</dbReference>
<dbReference type="FunFam" id="3.30.1390.10:FF:000002">
    <property type="entry name" value="ATP-dependent Clp protease adapter protein ClpS"/>
    <property type="match status" value="1"/>
</dbReference>